<dbReference type="GO" id="GO:0016020">
    <property type="term" value="C:membrane"/>
    <property type="evidence" value="ECO:0007669"/>
    <property type="project" value="UniProtKB-SubCell"/>
</dbReference>
<keyword evidence="4 6" id="KW-1133">Transmembrane helix</keyword>
<proteinExistence type="predicted"/>
<protein>
    <submittedName>
        <fullName evidence="7">Amino acid permease</fullName>
    </submittedName>
</protein>
<evidence type="ECO:0000313" key="8">
    <source>
        <dbReference type="Proteomes" id="UP000266385"/>
    </source>
</evidence>
<keyword evidence="8" id="KW-1185">Reference proteome</keyword>
<dbReference type="PIRSF" id="PIRSF006060">
    <property type="entry name" value="AA_transporter"/>
    <property type="match status" value="1"/>
</dbReference>
<feature type="transmembrane region" description="Helical" evidence="6">
    <location>
        <begin position="358"/>
        <end position="377"/>
    </location>
</feature>
<feature type="transmembrane region" description="Helical" evidence="6">
    <location>
        <begin position="389"/>
        <end position="409"/>
    </location>
</feature>
<organism evidence="7 8">
    <name type="scientific">Henriciella mobilis</name>
    <dbReference type="NCBI Taxonomy" id="2305467"/>
    <lineage>
        <taxon>Bacteria</taxon>
        <taxon>Pseudomonadati</taxon>
        <taxon>Pseudomonadota</taxon>
        <taxon>Alphaproteobacteria</taxon>
        <taxon>Hyphomonadales</taxon>
        <taxon>Hyphomonadaceae</taxon>
        <taxon>Henriciella</taxon>
    </lineage>
</organism>
<feature type="transmembrane region" description="Helical" evidence="6">
    <location>
        <begin position="333"/>
        <end position="352"/>
    </location>
</feature>
<comment type="caution">
    <text evidence="7">The sequence shown here is derived from an EMBL/GenBank/DDBJ whole genome shotgun (WGS) entry which is preliminary data.</text>
</comment>
<dbReference type="Pfam" id="PF13520">
    <property type="entry name" value="AA_permease_2"/>
    <property type="match status" value="1"/>
</dbReference>
<dbReference type="PANTHER" id="PTHR43243">
    <property type="entry name" value="INNER MEMBRANE TRANSPORTER YGJI-RELATED"/>
    <property type="match status" value="1"/>
</dbReference>
<evidence type="ECO:0000256" key="1">
    <source>
        <dbReference type="ARBA" id="ARBA00004141"/>
    </source>
</evidence>
<evidence type="ECO:0000256" key="6">
    <source>
        <dbReference type="SAM" id="Phobius"/>
    </source>
</evidence>
<comment type="subcellular location">
    <subcellularLocation>
        <location evidence="1">Membrane</location>
        <topology evidence="1">Multi-pass membrane protein</topology>
    </subcellularLocation>
</comment>
<dbReference type="GO" id="GO:0015171">
    <property type="term" value="F:amino acid transmembrane transporter activity"/>
    <property type="evidence" value="ECO:0007669"/>
    <property type="project" value="TreeGrafter"/>
</dbReference>
<dbReference type="OrthoDB" id="7065842at2"/>
<keyword evidence="3 6" id="KW-0812">Transmembrane</keyword>
<feature type="transmembrane region" description="Helical" evidence="6">
    <location>
        <begin position="27"/>
        <end position="48"/>
    </location>
</feature>
<evidence type="ECO:0000256" key="2">
    <source>
        <dbReference type="ARBA" id="ARBA00022448"/>
    </source>
</evidence>
<dbReference type="PANTHER" id="PTHR43243:SF4">
    <property type="entry name" value="CATIONIC AMINO ACID TRANSPORTER 4"/>
    <property type="match status" value="1"/>
</dbReference>
<keyword evidence="5 6" id="KW-0472">Membrane</keyword>
<evidence type="ECO:0000256" key="5">
    <source>
        <dbReference type="ARBA" id="ARBA00023136"/>
    </source>
</evidence>
<dbReference type="AlphaFoldDB" id="A0A399RIZ8"/>
<feature type="transmembrane region" description="Helical" evidence="6">
    <location>
        <begin position="239"/>
        <end position="263"/>
    </location>
</feature>
<name>A0A399RIZ8_9PROT</name>
<dbReference type="RefSeq" id="WP_119375930.1">
    <property type="nucleotide sequence ID" value="NZ_QWFX01000006.1"/>
</dbReference>
<reference evidence="7 8" key="1">
    <citation type="submission" date="2018-08" db="EMBL/GenBank/DDBJ databases">
        <title>Henriciella mobilis sp. nov., isolated from seawater.</title>
        <authorList>
            <person name="Cheng H."/>
            <person name="Wu Y.-H."/>
            <person name="Xu X.-W."/>
            <person name="Guo L.-L."/>
        </authorList>
    </citation>
    <scope>NUCLEOTIDE SEQUENCE [LARGE SCALE GENOMIC DNA]</scope>
    <source>
        <strain evidence="7 8">JN25</strain>
    </source>
</reference>
<dbReference type="InterPro" id="IPR002293">
    <property type="entry name" value="AA/rel_permease1"/>
</dbReference>
<dbReference type="Gene3D" id="1.20.1740.10">
    <property type="entry name" value="Amino acid/polyamine transporter I"/>
    <property type="match status" value="1"/>
</dbReference>
<feature type="transmembrane region" description="Helical" evidence="6">
    <location>
        <begin position="158"/>
        <end position="178"/>
    </location>
</feature>
<feature type="transmembrane region" description="Helical" evidence="6">
    <location>
        <begin position="198"/>
        <end position="218"/>
    </location>
</feature>
<evidence type="ECO:0000256" key="4">
    <source>
        <dbReference type="ARBA" id="ARBA00022989"/>
    </source>
</evidence>
<evidence type="ECO:0000313" key="7">
    <source>
        <dbReference type="EMBL" id="RIJ30621.1"/>
    </source>
</evidence>
<keyword evidence="2" id="KW-0813">Transport</keyword>
<gene>
    <name evidence="7" type="ORF">D1223_08355</name>
</gene>
<dbReference type="EMBL" id="QWFX01000006">
    <property type="protein sequence ID" value="RIJ30621.1"/>
    <property type="molecule type" value="Genomic_DNA"/>
</dbReference>
<dbReference type="Proteomes" id="UP000266385">
    <property type="component" value="Unassembled WGS sequence"/>
</dbReference>
<accession>A0A399RIZ8</accession>
<sequence>MSSSDPTPPEPAPPHYALSRRLTLPLLVLYGLGVTIGAGIYVLIGLTAEEAGMYAPLSFLLAAAIVTFSGLSYAEFSTHYPVSAGEAVFVESGLGLPWLTLLVGLTIALAGLVSAATVSIGAAAYIEQLVPVPPALLIAVIVLGLGVLAAWGILESVAIAAAFTLIEIGGLVFVVAYAVTAHPDLLSRAGELVPPLELSVWTGIASGGLIAFFAFVGFEDLVNVAEEAKAPQKNMPRAILYTLAISTLLYLAVTSVIVLAVPLDALRQSTAPLTLVFGADADVARGGLALVAGIAALNGILIQMIMASRVLYGLADRGRLPPVLARVNPMTRTPLVATGFVVAATLVLSLLLPVQALAQTTSALVLSVFAIVNFALVQLKRKGDRPAPWVFSVPDWVPWVGLVSCLGLLSTSLL</sequence>
<feature type="transmembrane region" description="Helical" evidence="6">
    <location>
        <begin position="283"/>
        <end position="312"/>
    </location>
</feature>
<feature type="transmembrane region" description="Helical" evidence="6">
    <location>
        <begin position="132"/>
        <end position="151"/>
    </location>
</feature>
<feature type="transmembrane region" description="Helical" evidence="6">
    <location>
        <begin position="95"/>
        <end position="126"/>
    </location>
</feature>
<feature type="transmembrane region" description="Helical" evidence="6">
    <location>
        <begin position="54"/>
        <end position="74"/>
    </location>
</feature>
<evidence type="ECO:0000256" key="3">
    <source>
        <dbReference type="ARBA" id="ARBA00022692"/>
    </source>
</evidence>